<dbReference type="InterPro" id="IPR013783">
    <property type="entry name" value="Ig-like_fold"/>
</dbReference>
<dbReference type="InterPro" id="IPR007110">
    <property type="entry name" value="Ig-like_dom"/>
</dbReference>
<evidence type="ECO:0000256" key="1">
    <source>
        <dbReference type="ARBA" id="ARBA00004370"/>
    </source>
</evidence>
<dbReference type="GeneTree" id="ENSGT01150000290043"/>
<accession>A0A3Q2QZR1</accession>
<dbReference type="PROSITE" id="PS50835">
    <property type="entry name" value="IG_LIKE"/>
    <property type="match status" value="1"/>
</dbReference>
<reference evidence="5" key="2">
    <citation type="submission" date="2025-09" db="UniProtKB">
        <authorList>
            <consortium name="Ensembl"/>
        </authorList>
    </citation>
    <scope>IDENTIFICATION</scope>
</reference>
<dbReference type="Ensembl" id="ENSFHET00000026598.1">
    <property type="protein sequence ID" value="ENSFHEP00000032847.1"/>
    <property type="gene ID" value="ENSFHEG00000019576.1"/>
</dbReference>
<protein>
    <recommendedName>
        <fullName evidence="4">Ig-like domain-containing protein</fullName>
    </recommendedName>
</protein>
<keyword evidence="2" id="KW-0472">Membrane</keyword>
<dbReference type="GO" id="GO:0009897">
    <property type="term" value="C:external side of plasma membrane"/>
    <property type="evidence" value="ECO:0007669"/>
    <property type="project" value="TreeGrafter"/>
</dbReference>
<dbReference type="SMART" id="SM00406">
    <property type="entry name" value="IGv"/>
    <property type="match status" value="2"/>
</dbReference>
<dbReference type="SUPFAM" id="SSF48726">
    <property type="entry name" value="Immunoglobulin"/>
    <property type="match status" value="2"/>
</dbReference>
<dbReference type="Pfam" id="PF07686">
    <property type="entry name" value="V-set"/>
    <property type="match status" value="2"/>
</dbReference>
<dbReference type="PANTHER" id="PTHR24100:SF151">
    <property type="entry name" value="ICOS LIGAND"/>
    <property type="match status" value="1"/>
</dbReference>
<dbReference type="GO" id="GO:0005102">
    <property type="term" value="F:signaling receptor binding"/>
    <property type="evidence" value="ECO:0007669"/>
    <property type="project" value="TreeGrafter"/>
</dbReference>
<dbReference type="InterPro" id="IPR050504">
    <property type="entry name" value="IgSF_BTN/MOG"/>
</dbReference>
<name>A0A3Q2QZR1_FUNHE</name>
<evidence type="ECO:0000256" key="2">
    <source>
        <dbReference type="ARBA" id="ARBA00023136"/>
    </source>
</evidence>
<evidence type="ECO:0000313" key="6">
    <source>
        <dbReference type="Proteomes" id="UP000265000"/>
    </source>
</evidence>
<organism evidence="5 6">
    <name type="scientific">Fundulus heteroclitus</name>
    <name type="common">Killifish</name>
    <name type="synonym">Mummichog</name>
    <dbReference type="NCBI Taxonomy" id="8078"/>
    <lineage>
        <taxon>Eukaryota</taxon>
        <taxon>Metazoa</taxon>
        <taxon>Chordata</taxon>
        <taxon>Craniata</taxon>
        <taxon>Vertebrata</taxon>
        <taxon>Euteleostomi</taxon>
        <taxon>Actinopterygii</taxon>
        <taxon>Neopterygii</taxon>
        <taxon>Teleostei</taxon>
        <taxon>Neoteleostei</taxon>
        <taxon>Acanthomorphata</taxon>
        <taxon>Ovalentaria</taxon>
        <taxon>Atherinomorphae</taxon>
        <taxon>Cyprinodontiformes</taxon>
        <taxon>Fundulidae</taxon>
        <taxon>Fundulus</taxon>
    </lineage>
</organism>
<evidence type="ECO:0000313" key="5">
    <source>
        <dbReference type="Ensembl" id="ENSFHEP00000032847.1"/>
    </source>
</evidence>
<dbReference type="GO" id="GO:0001817">
    <property type="term" value="P:regulation of cytokine production"/>
    <property type="evidence" value="ECO:0007669"/>
    <property type="project" value="TreeGrafter"/>
</dbReference>
<dbReference type="InterPro" id="IPR036179">
    <property type="entry name" value="Ig-like_dom_sf"/>
</dbReference>
<dbReference type="Proteomes" id="UP000265000">
    <property type="component" value="Unplaced"/>
</dbReference>
<sequence>MLSSNLTYKPVTVIDWTRRDLGPERVFLFRDNNINLVNQHEQFKNRVELQDRQMKNGNVSLVLKNVTAADSGTYECKVVQPGVRNPGPTICIINLDVVKSRKSIVSDYTLNSADSKPVTVIDWTRRDLGSKRVFLFRDNNIYLDNQHEQFKNRVELQDRQMKNGDVSLVLKNVTAADSGTYESRVVQPGVRNPGPTICIINLNIAISKSFSCPILVLGFLKSCMKTTFTSC</sequence>
<evidence type="ECO:0000256" key="3">
    <source>
        <dbReference type="ARBA" id="ARBA00023319"/>
    </source>
</evidence>
<keyword evidence="3" id="KW-0393">Immunoglobulin domain</keyword>
<dbReference type="GO" id="GO:0050852">
    <property type="term" value="P:T cell receptor signaling pathway"/>
    <property type="evidence" value="ECO:0007669"/>
    <property type="project" value="TreeGrafter"/>
</dbReference>
<dbReference type="PANTHER" id="PTHR24100">
    <property type="entry name" value="BUTYROPHILIN"/>
    <property type="match status" value="1"/>
</dbReference>
<evidence type="ECO:0000259" key="4">
    <source>
        <dbReference type="PROSITE" id="PS50835"/>
    </source>
</evidence>
<dbReference type="Gene3D" id="2.60.40.10">
    <property type="entry name" value="Immunoglobulins"/>
    <property type="match status" value="2"/>
</dbReference>
<dbReference type="InterPro" id="IPR013106">
    <property type="entry name" value="Ig_V-set"/>
</dbReference>
<proteinExistence type="predicted"/>
<reference evidence="5" key="1">
    <citation type="submission" date="2025-08" db="UniProtKB">
        <authorList>
            <consortium name="Ensembl"/>
        </authorList>
    </citation>
    <scope>IDENTIFICATION</scope>
</reference>
<dbReference type="STRING" id="8078.ENSFHEP00000032847"/>
<dbReference type="AlphaFoldDB" id="A0A3Q2QZR1"/>
<keyword evidence="6" id="KW-1185">Reference proteome</keyword>
<feature type="domain" description="Ig-like" evidence="4">
    <location>
        <begin position="1"/>
        <end position="78"/>
    </location>
</feature>
<comment type="subcellular location">
    <subcellularLocation>
        <location evidence="1">Membrane</location>
    </subcellularLocation>
</comment>